<dbReference type="PROSITE" id="PS50893">
    <property type="entry name" value="ABC_TRANSPORTER_2"/>
    <property type="match status" value="1"/>
</dbReference>
<dbReference type="CDD" id="cd03255">
    <property type="entry name" value="ABC_MJ0796_LolCDE_FtsE"/>
    <property type="match status" value="1"/>
</dbReference>
<keyword evidence="7" id="KW-1185">Reference proteome</keyword>
<dbReference type="PANTHER" id="PTHR24220:SF376">
    <property type="entry name" value="ABC TRANSPORTER"/>
    <property type="match status" value="1"/>
</dbReference>
<dbReference type="InterPro" id="IPR017911">
    <property type="entry name" value="MacB-like_ATP-bd"/>
</dbReference>
<evidence type="ECO:0000313" key="7">
    <source>
        <dbReference type="Proteomes" id="UP000219215"/>
    </source>
</evidence>
<dbReference type="PROSITE" id="PS00211">
    <property type="entry name" value="ABC_TRANSPORTER_1"/>
    <property type="match status" value="1"/>
</dbReference>
<dbReference type="PANTHER" id="PTHR24220">
    <property type="entry name" value="IMPORT ATP-BINDING PROTEIN"/>
    <property type="match status" value="1"/>
</dbReference>
<comment type="similarity">
    <text evidence="4">Belongs to the ABC transporter superfamily. Macrolide exporter (TC 3.A.1.122) family.</text>
</comment>
<evidence type="ECO:0000256" key="2">
    <source>
        <dbReference type="ARBA" id="ARBA00022741"/>
    </source>
</evidence>
<organism evidence="6 7">
    <name type="scientific">Pseudodesulfovibrio profundus</name>
    <dbReference type="NCBI Taxonomy" id="57320"/>
    <lineage>
        <taxon>Bacteria</taxon>
        <taxon>Pseudomonadati</taxon>
        <taxon>Thermodesulfobacteriota</taxon>
        <taxon>Desulfovibrionia</taxon>
        <taxon>Desulfovibrionales</taxon>
        <taxon>Desulfovibrionaceae</taxon>
    </lineage>
</organism>
<evidence type="ECO:0000259" key="5">
    <source>
        <dbReference type="PROSITE" id="PS50893"/>
    </source>
</evidence>
<dbReference type="EC" id="3.6.3.-" evidence="6"/>
<evidence type="ECO:0000256" key="3">
    <source>
        <dbReference type="ARBA" id="ARBA00022840"/>
    </source>
</evidence>
<evidence type="ECO:0000256" key="1">
    <source>
        <dbReference type="ARBA" id="ARBA00022448"/>
    </source>
</evidence>
<dbReference type="OrthoDB" id="9809450at2"/>
<protein>
    <submittedName>
        <fullName evidence="6">Uncharacterized ABC transporter ATP-binding protein YknY</fullName>
        <ecNumber evidence="6">3.6.3.-</ecNumber>
    </submittedName>
</protein>
<keyword evidence="6" id="KW-0378">Hydrolase</keyword>
<dbReference type="GO" id="GO:0022857">
    <property type="term" value="F:transmembrane transporter activity"/>
    <property type="evidence" value="ECO:0007669"/>
    <property type="project" value="TreeGrafter"/>
</dbReference>
<name>A0A2C8F8S6_9BACT</name>
<evidence type="ECO:0000313" key="6">
    <source>
        <dbReference type="EMBL" id="SOB58261.1"/>
    </source>
</evidence>
<dbReference type="GO" id="GO:0098796">
    <property type="term" value="C:membrane protein complex"/>
    <property type="evidence" value="ECO:0007669"/>
    <property type="project" value="UniProtKB-ARBA"/>
</dbReference>
<dbReference type="InterPro" id="IPR003593">
    <property type="entry name" value="AAA+_ATPase"/>
</dbReference>
<accession>A0A2C8F8S6</accession>
<dbReference type="InterPro" id="IPR003439">
    <property type="entry name" value="ABC_transporter-like_ATP-bd"/>
</dbReference>
<dbReference type="InterPro" id="IPR017871">
    <property type="entry name" value="ABC_transporter-like_CS"/>
</dbReference>
<dbReference type="AlphaFoldDB" id="A0A2C8F8S6"/>
<keyword evidence="2" id="KW-0547">Nucleotide-binding</keyword>
<dbReference type="SMART" id="SM00382">
    <property type="entry name" value="AAA"/>
    <property type="match status" value="1"/>
</dbReference>
<dbReference type="InterPro" id="IPR027417">
    <property type="entry name" value="P-loop_NTPase"/>
</dbReference>
<evidence type="ECO:0000256" key="4">
    <source>
        <dbReference type="ARBA" id="ARBA00038388"/>
    </source>
</evidence>
<proteinExistence type="inferred from homology"/>
<dbReference type="SUPFAM" id="SSF52540">
    <property type="entry name" value="P-loop containing nucleoside triphosphate hydrolases"/>
    <property type="match status" value="1"/>
</dbReference>
<dbReference type="Pfam" id="PF00005">
    <property type="entry name" value="ABC_tran"/>
    <property type="match status" value="1"/>
</dbReference>
<dbReference type="KEGG" id="pprf:DPRO_1368"/>
<dbReference type="Gene3D" id="3.40.50.300">
    <property type="entry name" value="P-loop containing nucleotide triphosphate hydrolases"/>
    <property type="match status" value="1"/>
</dbReference>
<reference evidence="7" key="1">
    <citation type="submission" date="2017-09" db="EMBL/GenBank/DDBJ databases">
        <authorList>
            <person name="Regsiter A."/>
            <person name="William W."/>
        </authorList>
    </citation>
    <scope>NUCLEOTIDE SEQUENCE [LARGE SCALE GENOMIC DNA]</scope>
    <source>
        <strain evidence="7">500-1</strain>
    </source>
</reference>
<dbReference type="GO" id="GO:0016887">
    <property type="term" value="F:ATP hydrolysis activity"/>
    <property type="evidence" value="ECO:0007669"/>
    <property type="project" value="InterPro"/>
</dbReference>
<sequence>MPGTEFLTLSNITKHFGPKDNRTYALRDVSLSVNTGEVLLLMGPSGSGKTTLLSIMGCILQPSEGTISINGTDISGMRSKALGKVRLDNLGFVFQEYNLFPTLNAINNIQVALNLRGMNKKQSHDLAMQSLEAVGLADKAKAMPDTLSGGQKQRLAIARALAGQPKVILADEPTAALDSANGRMVVDLMASLAKTGDRAVVIVTHDPRTLEFADRIVTIEDGRLLDEQQSADPSNTR</sequence>
<dbReference type="RefSeq" id="WP_097011351.1">
    <property type="nucleotide sequence ID" value="NZ_LT907975.1"/>
</dbReference>
<dbReference type="Proteomes" id="UP000219215">
    <property type="component" value="Chromosome DPRO"/>
</dbReference>
<dbReference type="GO" id="GO:0005886">
    <property type="term" value="C:plasma membrane"/>
    <property type="evidence" value="ECO:0007669"/>
    <property type="project" value="TreeGrafter"/>
</dbReference>
<dbReference type="InterPro" id="IPR015854">
    <property type="entry name" value="ABC_transpr_LolD-like"/>
</dbReference>
<feature type="domain" description="ABC transporter" evidence="5">
    <location>
        <begin position="7"/>
        <end position="237"/>
    </location>
</feature>
<keyword evidence="3 6" id="KW-0067">ATP-binding</keyword>
<gene>
    <name evidence="6" type="primary">yknY</name>
    <name evidence="6" type="ORF">DPRO_1368</name>
</gene>
<dbReference type="EMBL" id="LT907975">
    <property type="protein sequence ID" value="SOB58261.1"/>
    <property type="molecule type" value="Genomic_DNA"/>
</dbReference>
<dbReference type="FunFam" id="3.40.50.300:FF:000032">
    <property type="entry name" value="Export ABC transporter ATP-binding protein"/>
    <property type="match status" value="1"/>
</dbReference>
<keyword evidence="1" id="KW-0813">Transport</keyword>
<dbReference type="GO" id="GO:0005524">
    <property type="term" value="F:ATP binding"/>
    <property type="evidence" value="ECO:0007669"/>
    <property type="project" value="UniProtKB-KW"/>
</dbReference>